<proteinExistence type="predicted"/>
<dbReference type="VEuPathDB" id="FungiDB:BON22_3514"/>
<evidence type="ECO:0000313" key="2">
    <source>
        <dbReference type="Proteomes" id="UP000189513"/>
    </source>
</evidence>
<organism evidence="1 2">
    <name type="scientific">Cyberlindnera fabianii</name>
    <name type="common">Yeast</name>
    <name type="synonym">Hansenula fabianii</name>
    <dbReference type="NCBI Taxonomy" id="36022"/>
    <lineage>
        <taxon>Eukaryota</taxon>
        <taxon>Fungi</taxon>
        <taxon>Dikarya</taxon>
        <taxon>Ascomycota</taxon>
        <taxon>Saccharomycotina</taxon>
        <taxon>Saccharomycetes</taxon>
        <taxon>Phaffomycetales</taxon>
        <taxon>Phaffomycetaceae</taxon>
        <taxon>Cyberlindnera</taxon>
    </lineage>
</organism>
<accession>A0A1V2L671</accession>
<dbReference type="GO" id="GO:0007165">
    <property type="term" value="P:signal transduction"/>
    <property type="evidence" value="ECO:0007669"/>
    <property type="project" value="InterPro"/>
</dbReference>
<comment type="caution">
    <text evidence="1">The sequence shown here is derived from an EMBL/GenBank/DDBJ whole genome shotgun (WGS) entry which is preliminary data.</text>
</comment>
<keyword evidence="2" id="KW-1185">Reference proteome</keyword>
<evidence type="ECO:0000313" key="1">
    <source>
        <dbReference type="EMBL" id="ONH66756.1"/>
    </source>
</evidence>
<dbReference type="SUPFAM" id="SSF109604">
    <property type="entry name" value="HD-domain/PDEase-like"/>
    <property type="match status" value="1"/>
</dbReference>
<dbReference type="InterPro" id="IPR036971">
    <property type="entry name" value="PDEase_catalytic_dom_sf"/>
</dbReference>
<dbReference type="AlphaFoldDB" id="A0A1V2L671"/>
<dbReference type="EMBL" id="MPUK01000006">
    <property type="protein sequence ID" value="ONH66756.1"/>
    <property type="molecule type" value="Genomic_DNA"/>
</dbReference>
<dbReference type="GO" id="GO:0004114">
    <property type="term" value="F:3',5'-cyclic-nucleotide phosphodiesterase activity"/>
    <property type="evidence" value="ECO:0007669"/>
    <property type="project" value="InterPro"/>
</dbReference>
<dbReference type="Proteomes" id="UP000189513">
    <property type="component" value="Unassembled WGS sequence"/>
</dbReference>
<gene>
    <name evidence="1" type="ORF">BON22_3514</name>
</gene>
<protein>
    <submittedName>
        <fullName evidence="1">Uncharacterized protein</fullName>
    </submittedName>
</protein>
<sequence>MPSQSLNPMSGTPFHDFRHAVDVLQATFYFFDPFYGAYHNLHSLQRSLTSIQRHILNLQSIINRLSSSIRTSLLDPFRH</sequence>
<reference evidence="2" key="1">
    <citation type="journal article" date="2017" name="Genome Announc.">
        <title>Genome sequences of Cyberlindnera fabianii 65, Pichia kudriavzevii 129, and Saccharomyces cerevisiae 131 isolated from fermented masau fruits in Zimbabwe.</title>
        <authorList>
            <person name="van Rijswijck I.M.H."/>
            <person name="Derks M.F.L."/>
            <person name="Abee T."/>
            <person name="de Ridder D."/>
            <person name="Smid E.J."/>
        </authorList>
    </citation>
    <scope>NUCLEOTIDE SEQUENCE [LARGE SCALE GENOMIC DNA]</scope>
    <source>
        <strain evidence="2">65</strain>
    </source>
</reference>
<dbReference type="Gene3D" id="1.10.1300.10">
    <property type="entry name" value="3'5'-cyclic nucleotide phosphodiesterase, catalytic domain"/>
    <property type="match status" value="1"/>
</dbReference>
<name>A0A1V2L671_CYBFA</name>